<evidence type="ECO:0000313" key="1">
    <source>
        <dbReference type="EMBL" id="EGN99573.1"/>
    </source>
</evidence>
<reference evidence="2" key="1">
    <citation type="journal article" date="2011" name="Science">
        <title>The plant cell wall-decomposing machinery underlies the functional diversity of forest fungi.</title>
        <authorList>
            <person name="Eastwood D.C."/>
            <person name="Floudas D."/>
            <person name="Binder M."/>
            <person name="Majcherczyk A."/>
            <person name="Schneider P."/>
            <person name="Aerts A."/>
            <person name="Asiegbu F.O."/>
            <person name="Baker S.E."/>
            <person name="Barry K."/>
            <person name="Bendiksby M."/>
            <person name="Blumentritt M."/>
            <person name="Coutinho P.M."/>
            <person name="Cullen D."/>
            <person name="de Vries R.P."/>
            <person name="Gathman A."/>
            <person name="Goodell B."/>
            <person name="Henrissat B."/>
            <person name="Ihrmark K."/>
            <person name="Kauserud H."/>
            <person name="Kohler A."/>
            <person name="LaButti K."/>
            <person name="Lapidus A."/>
            <person name="Lavin J.L."/>
            <person name="Lee Y.-H."/>
            <person name="Lindquist E."/>
            <person name="Lilly W."/>
            <person name="Lucas S."/>
            <person name="Morin E."/>
            <person name="Murat C."/>
            <person name="Oguiza J.A."/>
            <person name="Park J."/>
            <person name="Pisabarro A.G."/>
            <person name="Riley R."/>
            <person name="Rosling A."/>
            <person name="Salamov A."/>
            <person name="Schmidt O."/>
            <person name="Schmutz J."/>
            <person name="Skrede I."/>
            <person name="Stenlid J."/>
            <person name="Wiebenga A."/>
            <person name="Xie X."/>
            <person name="Kuees U."/>
            <person name="Hibbett D.S."/>
            <person name="Hoffmeister D."/>
            <person name="Hoegberg N."/>
            <person name="Martin F."/>
            <person name="Grigoriev I.V."/>
            <person name="Watkinson S.C."/>
        </authorList>
    </citation>
    <scope>NUCLEOTIDE SEQUENCE [LARGE SCALE GENOMIC DNA]</scope>
    <source>
        <strain evidence="2">strain S7.3</strain>
    </source>
</reference>
<keyword evidence="2" id="KW-1185">Reference proteome</keyword>
<dbReference type="PANTHER" id="PTHR33266">
    <property type="entry name" value="CHROMOSOME 15, WHOLE GENOME SHOTGUN SEQUENCE"/>
    <property type="match status" value="1"/>
</dbReference>
<dbReference type="EMBL" id="GL945479">
    <property type="protein sequence ID" value="EGN99573.1"/>
    <property type="molecule type" value="Genomic_DNA"/>
</dbReference>
<dbReference type="AlphaFoldDB" id="F8PVX7"/>
<dbReference type="Proteomes" id="UP000008063">
    <property type="component" value="Unassembled WGS sequence"/>
</dbReference>
<organism evidence="2">
    <name type="scientific">Serpula lacrymans var. lacrymans (strain S7.3)</name>
    <name type="common">Dry rot fungus</name>
    <dbReference type="NCBI Taxonomy" id="936435"/>
    <lineage>
        <taxon>Eukaryota</taxon>
        <taxon>Fungi</taxon>
        <taxon>Dikarya</taxon>
        <taxon>Basidiomycota</taxon>
        <taxon>Agaricomycotina</taxon>
        <taxon>Agaricomycetes</taxon>
        <taxon>Agaricomycetidae</taxon>
        <taxon>Boletales</taxon>
        <taxon>Coniophorineae</taxon>
        <taxon>Serpulaceae</taxon>
        <taxon>Serpula</taxon>
    </lineage>
</organism>
<gene>
    <name evidence="1" type="ORF">SERLA73DRAFT_179654</name>
</gene>
<protein>
    <submittedName>
        <fullName evidence="1">Uncharacterized protein</fullName>
    </submittedName>
</protein>
<dbReference type="HOGENOM" id="CLU_669328_0_0_1"/>
<dbReference type="eggNOG" id="ENOG502S6K1">
    <property type="taxonomic scope" value="Eukaryota"/>
</dbReference>
<dbReference type="STRING" id="936435.F8PVX7"/>
<dbReference type="PANTHER" id="PTHR33266:SF1">
    <property type="entry name" value="F-BOX DOMAIN-CONTAINING PROTEIN"/>
    <property type="match status" value="1"/>
</dbReference>
<dbReference type="OMA" id="THFARSE"/>
<evidence type="ECO:0000313" key="2">
    <source>
        <dbReference type="Proteomes" id="UP000008063"/>
    </source>
</evidence>
<sequence length="411" mass="47281">MGGGTQVTMNMFTELLKTITEHTTDEAPDDNHVKVILYFDDAHRLIPSSDRWQPEINVLEALQSCLVSTYTRQLFVLFLSTVSQLGEFAPILRLPSSARTRGPGVLQAPITELPFDCSPNLPIYPYLYKLDDLSKDRFMAQFGRPLYWALADESADAQDMLYFIQSKLIRRYVPTVLPPRTEQSKEIIILLDVRLLLNYQQHRDITIRHEDNLVANHMRMIYCIPNTRDYLRSSYSSEPILAEAAAKNLEKYSEEFEVILDALQEAHQSGLLDKGAMVGLVARLLLTFAYDRAIRDIYPKPSGRPHYSRGVRLIDFLKALFCETWIDAIMRCTPDNVSSKVTLEDMFKDSYVRFTHFGKVTDETGTTTERARGHHDSCPHVEQRALRICHDCHMYPSQATHPHRRSQRILD</sequence>
<dbReference type="InParanoid" id="F8PVX7"/>
<name>F8PVX7_SERL3</name>
<proteinExistence type="predicted"/>
<accession>F8PVX7</accession>